<reference evidence="2" key="2">
    <citation type="submission" date="2022-10" db="EMBL/GenBank/DDBJ databases">
        <authorList>
            <consortium name="ENA_rothamsted_submissions"/>
            <consortium name="culmorum"/>
            <person name="King R."/>
        </authorList>
    </citation>
    <scope>NUCLEOTIDE SEQUENCE</scope>
</reference>
<gene>
    <name evidence="2" type="ORF">CHIRRI_LOCUS15043</name>
</gene>
<protein>
    <submittedName>
        <fullName evidence="2">Uncharacterized protein</fullName>
    </submittedName>
</protein>
<accession>A0A9N9SC88</accession>
<feature type="chain" id="PRO_5040249516" evidence="1">
    <location>
        <begin position="21"/>
        <end position="370"/>
    </location>
</feature>
<dbReference type="Proteomes" id="UP001153620">
    <property type="component" value="Chromosome 4"/>
</dbReference>
<dbReference type="PROSITE" id="PS51257">
    <property type="entry name" value="PROKAR_LIPOPROTEIN"/>
    <property type="match status" value="1"/>
</dbReference>
<keyword evidence="3" id="KW-1185">Reference proteome</keyword>
<name>A0A9N9SC88_9DIPT</name>
<dbReference type="OrthoDB" id="7791455at2759"/>
<organism evidence="2 3">
    <name type="scientific">Chironomus riparius</name>
    <dbReference type="NCBI Taxonomy" id="315576"/>
    <lineage>
        <taxon>Eukaryota</taxon>
        <taxon>Metazoa</taxon>
        <taxon>Ecdysozoa</taxon>
        <taxon>Arthropoda</taxon>
        <taxon>Hexapoda</taxon>
        <taxon>Insecta</taxon>
        <taxon>Pterygota</taxon>
        <taxon>Neoptera</taxon>
        <taxon>Endopterygota</taxon>
        <taxon>Diptera</taxon>
        <taxon>Nematocera</taxon>
        <taxon>Chironomoidea</taxon>
        <taxon>Chironomidae</taxon>
        <taxon>Chironominae</taxon>
        <taxon>Chironomus</taxon>
    </lineage>
</organism>
<evidence type="ECO:0000256" key="1">
    <source>
        <dbReference type="SAM" id="SignalP"/>
    </source>
</evidence>
<dbReference type="EMBL" id="OU895880">
    <property type="protein sequence ID" value="CAG9812238.1"/>
    <property type="molecule type" value="Genomic_DNA"/>
</dbReference>
<feature type="signal peptide" evidence="1">
    <location>
        <begin position="1"/>
        <end position="20"/>
    </location>
</feature>
<proteinExistence type="predicted"/>
<dbReference type="AlphaFoldDB" id="A0A9N9SC88"/>
<evidence type="ECO:0000313" key="2">
    <source>
        <dbReference type="EMBL" id="CAG9812238.1"/>
    </source>
</evidence>
<evidence type="ECO:0000313" key="3">
    <source>
        <dbReference type="Proteomes" id="UP001153620"/>
    </source>
</evidence>
<keyword evidence="1" id="KW-0732">Signal</keyword>
<sequence length="370" mass="42172">MLNLKNILIFLIIFTSSCHSTYIKTDEMIVNEPPSESEPTERLPTTTINIKDILDGIVKEESQRVEELKAMFTENDSIPQSAEASISKELNSDETKPIFTGDVFEIHLTIKHNWSDDFVDPKSKKFTDLSKLIDTDLISFFDNQLNKDNSIKRGSFMLKNVLPSSTDSYIYVTFIAESSENVTGQIMYEKIENWLLLYNKFYELEFLSNGFEFKALTNEELKKFDGHIECDNQFCNPTPEQSTKASNLFPKESETTEELPELLLQSASTEECKPNEKINRGSTSIYIFDNNHECVDNVKKRSLLSNSQQCSGASQNRDIENESSNGSENYDELVVAASENYPQTSKVDDAKDDEVIVVVRKRGDKVFIEI</sequence>
<reference evidence="2" key="1">
    <citation type="submission" date="2022-01" db="EMBL/GenBank/DDBJ databases">
        <authorList>
            <person name="King R."/>
        </authorList>
    </citation>
    <scope>NUCLEOTIDE SEQUENCE</scope>
</reference>